<sequence>MWGPAAGRATGHDRRQPRQARTARDLTAREGISYTAARRPPPPRGRGGRRRPGAAVISGVERATGM</sequence>
<name>A0A7U9DZ30_STRLI</name>
<organism evidence="2 3">
    <name type="scientific">Streptomyces lividans 1326</name>
    <dbReference type="NCBI Taxonomy" id="1200984"/>
    <lineage>
        <taxon>Bacteria</taxon>
        <taxon>Bacillati</taxon>
        <taxon>Actinomycetota</taxon>
        <taxon>Actinomycetes</taxon>
        <taxon>Kitasatosporales</taxon>
        <taxon>Streptomycetaceae</taxon>
        <taxon>Streptomyces</taxon>
    </lineage>
</organism>
<proteinExistence type="predicted"/>
<gene>
    <name evidence="2" type="ORF">SLI_8101</name>
</gene>
<dbReference type="EMBL" id="CM001889">
    <property type="protein sequence ID" value="EOY52799.1"/>
    <property type="molecule type" value="Genomic_DNA"/>
</dbReference>
<dbReference type="Proteomes" id="UP000014062">
    <property type="component" value="Chromosome"/>
</dbReference>
<dbReference type="AlphaFoldDB" id="A0A7U9DZ30"/>
<evidence type="ECO:0000313" key="2">
    <source>
        <dbReference type="EMBL" id="EOY52799.1"/>
    </source>
</evidence>
<feature type="region of interest" description="Disordered" evidence="1">
    <location>
        <begin position="1"/>
        <end position="66"/>
    </location>
</feature>
<feature type="compositionally biased region" description="Basic and acidic residues" evidence="1">
    <location>
        <begin position="10"/>
        <end position="28"/>
    </location>
</feature>
<evidence type="ECO:0000313" key="3">
    <source>
        <dbReference type="Proteomes" id="UP000014062"/>
    </source>
</evidence>
<accession>A0A7U9DZ30</accession>
<evidence type="ECO:0000256" key="1">
    <source>
        <dbReference type="SAM" id="MobiDB-lite"/>
    </source>
</evidence>
<reference evidence="3" key="1">
    <citation type="journal article" date="2013" name="Genome Biol. Evol.">
        <title>The genome sequence of Streptomyces lividans 66 reveals a novel tRNA-dependent peptide biosynthetic system within a metal-related genomic island.</title>
        <authorList>
            <person name="Cruz-Morales P."/>
            <person name="Vijgenboom E."/>
            <person name="Iruegas-Bocardo F."/>
            <person name="Girard G."/>
            <person name="Yanez-Guerra L.A."/>
            <person name="Ramos-Aboites H.E."/>
            <person name="Pernodet J.L."/>
            <person name="Anne J."/>
            <person name="van Wezel G.P."/>
            <person name="Barona-Gomez F."/>
        </authorList>
    </citation>
    <scope>NUCLEOTIDE SEQUENCE [LARGE SCALE GENOMIC DNA]</scope>
    <source>
        <strain evidence="3">1326</strain>
    </source>
</reference>
<protein>
    <submittedName>
        <fullName evidence="2">Uncharacterized protein</fullName>
    </submittedName>
</protein>